<organism evidence="1 2">
    <name type="scientific">Paenibacillus silvestris</name>
    <dbReference type="NCBI Taxonomy" id="2606219"/>
    <lineage>
        <taxon>Bacteria</taxon>
        <taxon>Bacillati</taxon>
        <taxon>Bacillota</taxon>
        <taxon>Bacilli</taxon>
        <taxon>Bacillales</taxon>
        <taxon>Paenibacillaceae</taxon>
        <taxon>Paenibacillus</taxon>
    </lineage>
</organism>
<sequence>MDNNQGKEAARHFTLTDEIFRYPGMDVYTQMTVIVLKCFSTESNLPELVDIAKLGRMNLKQATKAMQNLVEMKIISQKMFRRLVGDFQDDRLSWAAKGLLAFCKEHPHIDLTDLLELSSESGEDESSIRKALTELHQYGYLDEYPVWSQIAN</sequence>
<dbReference type="Proteomes" id="UP000481087">
    <property type="component" value="Unassembled WGS sequence"/>
</dbReference>
<evidence type="ECO:0000313" key="2">
    <source>
        <dbReference type="Proteomes" id="UP000481087"/>
    </source>
</evidence>
<dbReference type="RefSeq" id="WP_161406940.1">
    <property type="nucleotide sequence ID" value="NZ_WTUZ01000015.1"/>
</dbReference>
<evidence type="ECO:0000313" key="1">
    <source>
        <dbReference type="EMBL" id="MZQ82759.1"/>
    </source>
</evidence>
<comment type="caution">
    <text evidence="1">The sequence shown here is derived from an EMBL/GenBank/DDBJ whole genome shotgun (WGS) entry which is preliminary data.</text>
</comment>
<accession>A0A6L8V0B7</accession>
<name>A0A6L8V0B7_9BACL</name>
<keyword evidence="2" id="KW-1185">Reference proteome</keyword>
<protein>
    <submittedName>
        <fullName evidence="1">Uncharacterized protein</fullName>
    </submittedName>
</protein>
<dbReference type="AlphaFoldDB" id="A0A6L8V0B7"/>
<dbReference type="EMBL" id="WTUZ01000015">
    <property type="protein sequence ID" value="MZQ82759.1"/>
    <property type="molecule type" value="Genomic_DNA"/>
</dbReference>
<reference evidence="1 2" key="1">
    <citation type="submission" date="2019-12" db="EMBL/GenBank/DDBJ databases">
        <title>Paenibacillus sp. nov. sp. isolated from soil.</title>
        <authorList>
            <person name="Kim J."/>
            <person name="Jeong S.E."/>
            <person name="Jung H.S."/>
            <person name="Jeon C.O."/>
        </authorList>
    </citation>
    <scope>NUCLEOTIDE SEQUENCE [LARGE SCALE GENOMIC DNA]</scope>
    <source>
        <strain evidence="1 2">5J-6</strain>
    </source>
</reference>
<gene>
    <name evidence="1" type="ORF">GQF01_11665</name>
</gene>
<proteinExistence type="predicted"/>